<dbReference type="EMBL" id="MG807320">
    <property type="protein sequence ID" value="AVL94857.1"/>
    <property type="molecule type" value="Genomic_DNA"/>
</dbReference>
<evidence type="ECO:0000313" key="1">
    <source>
        <dbReference type="EMBL" id="AVL94857.1"/>
    </source>
</evidence>
<protein>
    <submittedName>
        <fullName evidence="1">Uncharacterized protein</fullName>
    </submittedName>
</protein>
<proteinExistence type="predicted"/>
<gene>
    <name evidence="1" type="ORF">mc_471</name>
</gene>
<sequence length="181" mass="21601">MDTFILTPTNSKYLDFMLKDPITGNLIAPIMNFNLDNLNPFQTDLYFLNSDHKYQEKITNYIYTSLTEKWLYKEKVFNDLLKYFKVTKHKTYGTVCLINNLPDEINTNINNRYKNFIFKYIEKFFITPSFVQKILQKYVENSGIKWYDICSNKNIIKALFAHKLKKIFINIINKKQSGTKK</sequence>
<reference evidence="2" key="1">
    <citation type="submission" date="2018-01" db="EMBL/GenBank/DDBJ databases">
        <title>Testimony of 'menage a trois' revealed by the proteome of Megavirus virophage.</title>
        <authorList>
            <person name="Jeudy S."/>
            <person name="Bertaux L."/>
            <person name="Alempic J.-M."/>
            <person name="Lartigue A."/>
            <person name="Legendre M."/>
            <person name="Philippe N."/>
            <person name="Beucher L."/>
            <person name="Biondi E."/>
            <person name="Juul S."/>
            <person name="Turner D."/>
            <person name="Coute Y."/>
            <person name="Claverie J.-M."/>
            <person name="Abergel C."/>
        </authorList>
    </citation>
    <scope>NUCLEOTIDE SEQUENCE [LARGE SCALE GENOMIC DNA]</scope>
</reference>
<name>A0A2P1ELT5_9VIRU</name>
<keyword evidence="2" id="KW-1185">Reference proteome</keyword>
<accession>A0A2P1ELT5</accession>
<dbReference type="Proteomes" id="UP000289600">
    <property type="component" value="Segment"/>
</dbReference>
<organism evidence="1 2">
    <name type="scientific">Moumouvirus australiensis</name>
    <dbReference type="NCBI Taxonomy" id="2109587"/>
    <lineage>
        <taxon>Viruses</taxon>
        <taxon>Varidnaviria</taxon>
        <taxon>Bamfordvirae</taxon>
        <taxon>Nucleocytoviricota</taxon>
        <taxon>Megaviricetes</taxon>
        <taxon>Imitervirales</taxon>
        <taxon>Mimiviridae</taxon>
        <taxon>Megamimivirinae</taxon>
        <taxon>Moumouvirus</taxon>
        <taxon>Moumouvirus australiense</taxon>
    </lineage>
</organism>
<evidence type="ECO:0000313" key="2">
    <source>
        <dbReference type="Proteomes" id="UP000289600"/>
    </source>
</evidence>